<evidence type="ECO:0000313" key="3">
    <source>
        <dbReference type="EMBL" id="KAA0035098.1"/>
    </source>
</evidence>
<dbReference type="OrthoDB" id="1733910at2759"/>
<evidence type="ECO:0000313" key="5">
    <source>
        <dbReference type="Proteomes" id="UP000321393"/>
    </source>
</evidence>
<dbReference type="AlphaFoldDB" id="A0A5A7SWW6"/>
<feature type="signal peptide" evidence="2">
    <location>
        <begin position="1"/>
        <end position="24"/>
    </location>
</feature>
<dbReference type="EMBL" id="SSTE01020204">
    <property type="protein sequence ID" value="KAA0035098.1"/>
    <property type="molecule type" value="Genomic_DNA"/>
</dbReference>
<reference evidence="5 6" key="1">
    <citation type="submission" date="2019-08" db="EMBL/GenBank/DDBJ databases">
        <title>Draft genome sequences of two oriental melons (Cucumis melo L. var makuwa).</title>
        <authorList>
            <person name="Kwon S.-Y."/>
        </authorList>
    </citation>
    <scope>NUCLEOTIDE SEQUENCE [LARGE SCALE GENOMIC DNA]</scope>
    <source>
        <strain evidence="6">cv. Chang Bougi</strain>
        <strain evidence="5">cv. SW 3</strain>
        <tissue evidence="3">Leaf</tissue>
    </source>
</reference>
<evidence type="ECO:0008006" key="7">
    <source>
        <dbReference type="Google" id="ProtNLM"/>
    </source>
</evidence>
<dbReference type="EMBL" id="SSTD01019979">
    <property type="protein sequence ID" value="TYJ95980.1"/>
    <property type="molecule type" value="Genomic_DNA"/>
</dbReference>
<evidence type="ECO:0000256" key="2">
    <source>
        <dbReference type="SAM" id="SignalP"/>
    </source>
</evidence>
<protein>
    <recommendedName>
        <fullName evidence="7">Transmembrane protein</fullName>
    </recommendedName>
</protein>
<dbReference type="Proteomes" id="UP000321393">
    <property type="component" value="Unassembled WGS sequence"/>
</dbReference>
<feature type="region of interest" description="Disordered" evidence="1">
    <location>
        <begin position="34"/>
        <end position="55"/>
    </location>
</feature>
<proteinExistence type="predicted"/>
<evidence type="ECO:0000313" key="4">
    <source>
        <dbReference type="EMBL" id="TYJ95980.1"/>
    </source>
</evidence>
<comment type="caution">
    <text evidence="3">The sequence shown here is derived from an EMBL/GenBank/DDBJ whole genome shotgun (WGS) entry which is preliminary data.</text>
</comment>
<feature type="chain" id="PRO_5042721938" description="Transmembrane protein" evidence="2">
    <location>
        <begin position="25"/>
        <end position="130"/>
    </location>
</feature>
<keyword evidence="2" id="KW-0732">Signal</keyword>
<gene>
    <name evidence="4" type="ORF">E5676_scaffold271G00500</name>
    <name evidence="3" type="ORF">E6C27_scaffold57G001730</name>
</gene>
<accession>A0A5A7SWW6</accession>
<evidence type="ECO:0000313" key="6">
    <source>
        <dbReference type="Proteomes" id="UP000321947"/>
    </source>
</evidence>
<organism evidence="3 5">
    <name type="scientific">Cucumis melo var. makuwa</name>
    <name type="common">Oriental melon</name>
    <dbReference type="NCBI Taxonomy" id="1194695"/>
    <lineage>
        <taxon>Eukaryota</taxon>
        <taxon>Viridiplantae</taxon>
        <taxon>Streptophyta</taxon>
        <taxon>Embryophyta</taxon>
        <taxon>Tracheophyta</taxon>
        <taxon>Spermatophyta</taxon>
        <taxon>Magnoliopsida</taxon>
        <taxon>eudicotyledons</taxon>
        <taxon>Gunneridae</taxon>
        <taxon>Pentapetalae</taxon>
        <taxon>rosids</taxon>
        <taxon>fabids</taxon>
        <taxon>Cucurbitales</taxon>
        <taxon>Cucurbitaceae</taxon>
        <taxon>Benincaseae</taxon>
        <taxon>Cucumis</taxon>
    </lineage>
</organism>
<dbReference type="Proteomes" id="UP000321947">
    <property type="component" value="Unassembled WGS sequence"/>
</dbReference>
<name>A0A5A7SWW6_CUCMM</name>
<evidence type="ECO:0000256" key="1">
    <source>
        <dbReference type="SAM" id="MobiDB-lite"/>
    </source>
</evidence>
<sequence length="130" mass="14322">MKKGLLILFLFSILCLYLLPFCLCETNFTTKADDHDKQLKQGRPRKGSTDLQGSEELHGGAAVVTVMRAKAVYGGANDIHHGRSKNDANSLRIKSISSLVWKVSFGFLGFCLIVKDQNLVLPSLFPKVPS</sequence>